<evidence type="ECO:0000313" key="1">
    <source>
        <dbReference type="EMBL" id="KKL82451.1"/>
    </source>
</evidence>
<gene>
    <name evidence="1" type="ORF">LCGC14_1984590</name>
</gene>
<accession>A0A0F9FW06</accession>
<protein>
    <submittedName>
        <fullName evidence="1">Uncharacterized protein</fullName>
    </submittedName>
</protein>
<name>A0A0F9FW06_9ZZZZ</name>
<proteinExistence type="predicted"/>
<organism evidence="1">
    <name type="scientific">marine sediment metagenome</name>
    <dbReference type="NCBI Taxonomy" id="412755"/>
    <lineage>
        <taxon>unclassified sequences</taxon>
        <taxon>metagenomes</taxon>
        <taxon>ecological metagenomes</taxon>
    </lineage>
</organism>
<reference evidence="1" key="1">
    <citation type="journal article" date="2015" name="Nature">
        <title>Complex archaea that bridge the gap between prokaryotes and eukaryotes.</title>
        <authorList>
            <person name="Spang A."/>
            <person name="Saw J.H."/>
            <person name="Jorgensen S.L."/>
            <person name="Zaremba-Niedzwiedzka K."/>
            <person name="Martijn J."/>
            <person name="Lind A.E."/>
            <person name="van Eijk R."/>
            <person name="Schleper C."/>
            <person name="Guy L."/>
            <person name="Ettema T.J."/>
        </authorList>
    </citation>
    <scope>NUCLEOTIDE SEQUENCE</scope>
</reference>
<dbReference type="AlphaFoldDB" id="A0A0F9FW06"/>
<sequence length="70" mass="7713">MKNPKIKKPVSEPVKSIRGITVIFTLETLKAVCRTVQMEEACYGEVVQPHTKVMGKIIDAMALGKTTVII</sequence>
<dbReference type="EMBL" id="LAZR01022273">
    <property type="protein sequence ID" value="KKL82451.1"/>
    <property type="molecule type" value="Genomic_DNA"/>
</dbReference>
<comment type="caution">
    <text evidence="1">The sequence shown here is derived from an EMBL/GenBank/DDBJ whole genome shotgun (WGS) entry which is preliminary data.</text>
</comment>